<dbReference type="PANTHER" id="PTHR21040">
    <property type="entry name" value="BCDNA.GH04120"/>
    <property type="match status" value="1"/>
</dbReference>
<evidence type="ECO:0000256" key="4">
    <source>
        <dbReference type="ARBA" id="ARBA00022801"/>
    </source>
</evidence>
<evidence type="ECO:0000256" key="2">
    <source>
        <dbReference type="ARBA" id="ARBA00006285"/>
    </source>
</evidence>
<dbReference type="AlphaFoldDB" id="A0A7R9BJQ5"/>
<evidence type="ECO:0000256" key="1">
    <source>
        <dbReference type="ARBA" id="ARBA00001231"/>
    </source>
</evidence>
<feature type="transmembrane region" description="Helical" evidence="6">
    <location>
        <begin position="12"/>
        <end position="33"/>
    </location>
</feature>
<name>A0A7R9BJQ5_9CRUS</name>
<keyword evidence="4" id="KW-0378">Hydrolase</keyword>
<comment type="similarity">
    <text evidence="2">Belongs to the glycosyl hydrolase 20 family.</text>
</comment>
<dbReference type="InterPro" id="IPR015883">
    <property type="entry name" value="Glyco_hydro_20_cat"/>
</dbReference>
<proteinExistence type="inferred from homology"/>
<dbReference type="CDD" id="cd06565">
    <property type="entry name" value="GH20_GcnA-like"/>
    <property type="match status" value="1"/>
</dbReference>
<reference evidence="8" key="1">
    <citation type="submission" date="2020-11" db="EMBL/GenBank/DDBJ databases">
        <authorList>
            <person name="Tran Van P."/>
        </authorList>
    </citation>
    <scope>NUCLEOTIDE SEQUENCE</scope>
</reference>
<dbReference type="Proteomes" id="UP000678499">
    <property type="component" value="Unassembled WGS sequence"/>
</dbReference>
<dbReference type="SUPFAM" id="SSF51445">
    <property type="entry name" value="(Trans)glycosidases"/>
    <property type="match status" value="1"/>
</dbReference>
<evidence type="ECO:0000256" key="3">
    <source>
        <dbReference type="ARBA" id="ARBA00012663"/>
    </source>
</evidence>
<dbReference type="Pfam" id="PF00728">
    <property type="entry name" value="Glyco_hydro_20"/>
    <property type="match status" value="1"/>
</dbReference>
<dbReference type="EMBL" id="CAJPEX010000354">
    <property type="protein sequence ID" value="CAG0915239.1"/>
    <property type="molecule type" value="Genomic_DNA"/>
</dbReference>
<dbReference type="InterPro" id="IPR017853">
    <property type="entry name" value="GH"/>
</dbReference>
<dbReference type="PANTHER" id="PTHR21040:SF8">
    <property type="entry name" value="BCDNA.GH04120"/>
    <property type="match status" value="1"/>
</dbReference>
<evidence type="ECO:0000313" key="9">
    <source>
        <dbReference type="Proteomes" id="UP000678499"/>
    </source>
</evidence>
<dbReference type="EMBL" id="OA882391">
    <property type="protein sequence ID" value="CAD7275087.1"/>
    <property type="molecule type" value="Genomic_DNA"/>
</dbReference>
<dbReference type="InterPro" id="IPR038901">
    <property type="entry name" value="HEXDC-like"/>
</dbReference>
<dbReference type="EC" id="3.2.1.52" evidence="3"/>
<feature type="compositionally biased region" description="Basic and acidic residues" evidence="5">
    <location>
        <begin position="100"/>
        <end position="114"/>
    </location>
</feature>
<feature type="region of interest" description="Disordered" evidence="5">
    <location>
        <begin position="720"/>
        <end position="744"/>
    </location>
</feature>
<dbReference type="Gene3D" id="3.20.20.80">
    <property type="entry name" value="Glycosidases"/>
    <property type="match status" value="1"/>
</dbReference>
<dbReference type="GO" id="GO:0004563">
    <property type="term" value="F:beta-N-acetylhexosaminidase activity"/>
    <property type="evidence" value="ECO:0007669"/>
    <property type="project" value="UniProtKB-EC"/>
</dbReference>
<feature type="domain" description="Glycoside hydrolase family 20 catalytic" evidence="7">
    <location>
        <begin position="221"/>
        <end position="356"/>
    </location>
</feature>
<organism evidence="8">
    <name type="scientific">Notodromas monacha</name>
    <dbReference type="NCBI Taxonomy" id="399045"/>
    <lineage>
        <taxon>Eukaryota</taxon>
        <taxon>Metazoa</taxon>
        <taxon>Ecdysozoa</taxon>
        <taxon>Arthropoda</taxon>
        <taxon>Crustacea</taxon>
        <taxon>Oligostraca</taxon>
        <taxon>Ostracoda</taxon>
        <taxon>Podocopa</taxon>
        <taxon>Podocopida</taxon>
        <taxon>Cypridocopina</taxon>
        <taxon>Cypridoidea</taxon>
        <taxon>Cyprididae</taxon>
        <taxon>Notodromas</taxon>
    </lineage>
</organism>
<dbReference type="GO" id="GO:0005975">
    <property type="term" value="P:carbohydrate metabolic process"/>
    <property type="evidence" value="ECO:0007669"/>
    <property type="project" value="InterPro"/>
</dbReference>
<gene>
    <name evidence="8" type="ORF">NMOB1V02_LOCUS2890</name>
</gene>
<keyword evidence="6" id="KW-0812">Transmembrane</keyword>
<keyword evidence="6" id="KW-1133">Transmembrane helix</keyword>
<keyword evidence="6" id="KW-0472">Membrane</keyword>
<keyword evidence="9" id="KW-1185">Reference proteome</keyword>
<evidence type="ECO:0000259" key="7">
    <source>
        <dbReference type="Pfam" id="PF00728"/>
    </source>
</evidence>
<evidence type="ECO:0000256" key="5">
    <source>
        <dbReference type="SAM" id="MobiDB-lite"/>
    </source>
</evidence>
<sequence>MMRFVHILRKKARLPITVILCLIFGAVTFNILLSTSVNGRVSSGKAEGSSEQILASRRQLEAYDVGQAIPDEKKVVFLTRRDEFELNSKEFNQDPAVKFPPKEVNEEHWGGSGSKREFPRIVQAVEVRNPSPNVVMASHADRRAPIHWENVDDGRADMGGFRKFSRTVPESRIVHFDLKGAAPKVNYLKSIMSLARKHGATGVLMEWEDMLPFSGRLANLTRAGNHYSEKEVEELLDHAKSLGLDIIPLVQTFGHMEFALKNYEFREQREILKNPQAICPSKPSSIDLVKMMIDQTMALHVRYGIKFLHIGCDEVFHLGECELCRLVQKSSPTMNLGIKADEIRRQSKNSMKFSCNQDAHIRSRNKCYVYSYREKSREALFLGHLRVVGRYVRDTYGVIPIVWDDMLRQYSASALMEYDLGNIVEPMVWVYAEDIYRFVSPSVFDTFAEVFPTVWAASAFKGAFGETLVVPPMKRHVDNNVNWLDVISREQGKFKQGFRLRVPLVLIFQGLVLTGWQRYDHFAVLCEILPTAIPSLLLNLLIVTDGGFDWPRQEKRFRDALECHLGDTTHTSNTFDWDNDPNMLRLVSMCSFPGSKFLRVAKRYLMTLESYKTKVTELKAKGWFTDYNVRHRFTSPSRIDEFSWEFNMLRSEVNFLMNDAEKELSPIFDNATVIEWIEQKLYPMAKELLEISEMSKAVAGAESWPRRPLPADPTLLSLLNGLKGGSPKTDRGSDANKNADEPRF</sequence>
<protein>
    <recommendedName>
        <fullName evidence="3">beta-N-acetylhexosaminidase</fullName>
        <ecNumber evidence="3">3.2.1.52</ecNumber>
    </recommendedName>
</protein>
<comment type="catalytic activity">
    <reaction evidence="1">
        <text>Hydrolysis of terminal non-reducing N-acetyl-D-hexosamine residues in N-acetyl-beta-D-hexosaminides.</text>
        <dbReference type="EC" id="3.2.1.52"/>
    </reaction>
</comment>
<dbReference type="OrthoDB" id="10023921at2759"/>
<evidence type="ECO:0000256" key="6">
    <source>
        <dbReference type="SAM" id="Phobius"/>
    </source>
</evidence>
<feature type="compositionally biased region" description="Basic and acidic residues" evidence="5">
    <location>
        <begin position="728"/>
        <end position="744"/>
    </location>
</feature>
<evidence type="ECO:0000313" key="8">
    <source>
        <dbReference type="EMBL" id="CAD7275087.1"/>
    </source>
</evidence>
<accession>A0A7R9BJQ5</accession>
<feature type="region of interest" description="Disordered" evidence="5">
    <location>
        <begin position="95"/>
        <end position="114"/>
    </location>
</feature>